<dbReference type="Pfam" id="PF00411">
    <property type="entry name" value="Ribosomal_S11"/>
    <property type="match status" value="1"/>
</dbReference>
<dbReference type="GO" id="GO:0003735">
    <property type="term" value="F:structural constituent of ribosome"/>
    <property type="evidence" value="ECO:0007669"/>
    <property type="project" value="InterPro"/>
</dbReference>
<organism evidence="5 6">
    <name type="scientific">Macrostomum lignano</name>
    <dbReference type="NCBI Taxonomy" id="282301"/>
    <lineage>
        <taxon>Eukaryota</taxon>
        <taxon>Metazoa</taxon>
        <taxon>Spiralia</taxon>
        <taxon>Lophotrochozoa</taxon>
        <taxon>Platyhelminthes</taxon>
        <taxon>Rhabditophora</taxon>
        <taxon>Macrostomorpha</taxon>
        <taxon>Macrostomida</taxon>
        <taxon>Macrostomidae</taxon>
        <taxon>Macrostomum</taxon>
    </lineage>
</organism>
<proteinExistence type="inferred from homology"/>
<evidence type="ECO:0000256" key="4">
    <source>
        <dbReference type="SAM" id="MobiDB-lite"/>
    </source>
</evidence>
<feature type="compositionally biased region" description="Low complexity" evidence="4">
    <location>
        <begin position="212"/>
        <end position="227"/>
    </location>
</feature>
<feature type="region of interest" description="Disordered" evidence="4">
    <location>
        <begin position="206"/>
        <end position="245"/>
    </location>
</feature>
<feature type="region of interest" description="Disordered" evidence="4">
    <location>
        <begin position="105"/>
        <end position="128"/>
    </location>
</feature>
<dbReference type="Gene3D" id="3.30.420.80">
    <property type="entry name" value="Ribosomal protein S11"/>
    <property type="match status" value="1"/>
</dbReference>
<dbReference type="GO" id="GO:0005840">
    <property type="term" value="C:ribosome"/>
    <property type="evidence" value="ECO:0007669"/>
    <property type="project" value="UniProtKB-KW"/>
</dbReference>
<keyword evidence="3" id="KW-0687">Ribonucleoprotein</keyword>
<reference evidence="6" key="1">
    <citation type="submission" date="2016-11" db="UniProtKB">
        <authorList>
            <consortium name="WormBaseParasite"/>
        </authorList>
    </citation>
    <scope>IDENTIFICATION</scope>
</reference>
<dbReference type="InterPro" id="IPR036967">
    <property type="entry name" value="Ribosomal_uS11_sf"/>
</dbReference>
<sequence length="407" mass="44293">MESQPIGIAWPQPSSRAANGGRSRLPTDGRARPRCHGDVSSITKAKQAAIRSILPVQARSDSNRSPLPLLHQIDAPDFGQLMRVQGFAVPRAFLTHFSSVEFAGTTGGSQVTYGPRPKEHPRRKSRSSWGLRWPKGRLCSELLTSLLRFNDTFVHVTDPTGSETIVRSHAAMKSEGRTRDESSALGPLSRPRQDCADTLQKLASNSLHVRIRATGGNRTTNRRGAPPRGRPRPHPAKGGAEGDDACNVVETTDRLVFWAAVGGDLPMPVSSGRLSDWRTRSARSSLRFKGAHHHQGVEQKLAFQGGKTDVEVDVSAPALRIPWDISGLITLAHVANSAAATSATDAPTVNRPKRSLRLHGFVVVNTVVKPWSALLTSETQLWLSSNWAFALIGLGRWAEALQLDVDW</sequence>
<protein>
    <submittedName>
        <fullName evidence="6">Telomerase catalytic subunit</fullName>
    </submittedName>
</protein>
<dbReference type="GO" id="GO:0006412">
    <property type="term" value="P:translation"/>
    <property type="evidence" value="ECO:0007669"/>
    <property type="project" value="InterPro"/>
</dbReference>
<accession>A0A1I8FIQ8</accession>
<dbReference type="WBParaSite" id="maker-unitig_36600-snap-gene-0.1-mRNA-1">
    <property type="protein sequence ID" value="maker-unitig_36600-snap-gene-0.1-mRNA-1"/>
    <property type="gene ID" value="maker-unitig_36600-snap-gene-0.1"/>
</dbReference>
<dbReference type="AlphaFoldDB" id="A0A1I8FIQ8"/>
<dbReference type="GO" id="GO:1990904">
    <property type="term" value="C:ribonucleoprotein complex"/>
    <property type="evidence" value="ECO:0007669"/>
    <property type="project" value="UniProtKB-KW"/>
</dbReference>
<evidence type="ECO:0000256" key="1">
    <source>
        <dbReference type="ARBA" id="ARBA00006194"/>
    </source>
</evidence>
<evidence type="ECO:0000256" key="3">
    <source>
        <dbReference type="ARBA" id="ARBA00023274"/>
    </source>
</evidence>
<dbReference type="Proteomes" id="UP000095280">
    <property type="component" value="Unplaced"/>
</dbReference>
<evidence type="ECO:0000313" key="6">
    <source>
        <dbReference type="WBParaSite" id="maker-unitig_36600-snap-gene-0.1-mRNA-1"/>
    </source>
</evidence>
<dbReference type="InterPro" id="IPR001971">
    <property type="entry name" value="Ribosomal_uS11"/>
</dbReference>
<keyword evidence="5" id="KW-1185">Reference proteome</keyword>
<keyword evidence="2" id="KW-0689">Ribosomal protein</keyword>
<evidence type="ECO:0000256" key="2">
    <source>
        <dbReference type="ARBA" id="ARBA00022980"/>
    </source>
</evidence>
<feature type="compositionally biased region" description="Basic and acidic residues" evidence="4">
    <location>
        <begin position="25"/>
        <end position="37"/>
    </location>
</feature>
<comment type="similarity">
    <text evidence="1">Belongs to the universal ribosomal protein uS11 family.</text>
</comment>
<feature type="compositionally biased region" description="Basic and acidic residues" evidence="4">
    <location>
        <begin position="172"/>
        <end position="182"/>
    </location>
</feature>
<feature type="region of interest" description="Disordered" evidence="4">
    <location>
        <begin position="168"/>
        <end position="192"/>
    </location>
</feature>
<feature type="region of interest" description="Disordered" evidence="4">
    <location>
        <begin position="1"/>
        <end position="37"/>
    </location>
</feature>
<name>A0A1I8FIQ8_9PLAT</name>
<evidence type="ECO:0000313" key="5">
    <source>
        <dbReference type="Proteomes" id="UP000095280"/>
    </source>
</evidence>